<comment type="caution">
    <text evidence="16">The sequence shown here is derived from an EMBL/GenBank/DDBJ whole genome shotgun (WGS) entry which is preliminary data.</text>
</comment>
<accession>A0AA39F9F6</accession>
<keyword evidence="4" id="KW-0812">Transmembrane</keyword>
<evidence type="ECO:0000256" key="9">
    <source>
        <dbReference type="ARBA" id="ARBA00023004"/>
    </source>
</evidence>
<evidence type="ECO:0000256" key="4">
    <source>
        <dbReference type="ARBA" id="ARBA00022692"/>
    </source>
</evidence>
<dbReference type="Gene3D" id="3.10.120.10">
    <property type="entry name" value="Cytochrome b5-like heme/steroid binding domain"/>
    <property type="match status" value="1"/>
</dbReference>
<reference evidence="16" key="1">
    <citation type="journal article" date="2023" name="bioRxiv">
        <title>Scaffold-level genome assemblies of two parasitoid biocontrol wasps reveal the parthenogenesis mechanism and an associated novel virus.</title>
        <authorList>
            <person name="Inwood S."/>
            <person name="Skelly J."/>
            <person name="Guhlin J."/>
            <person name="Harrop T."/>
            <person name="Goldson S."/>
            <person name="Dearden P."/>
        </authorList>
    </citation>
    <scope>NUCLEOTIDE SEQUENCE</scope>
    <source>
        <strain evidence="16">Irish</strain>
        <tissue evidence="16">Whole body</tissue>
    </source>
</reference>
<dbReference type="GO" id="GO:0046872">
    <property type="term" value="F:metal ion binding"/>
    <property type="evidence" value="ECO:0007669"/>
    <property type="project" value="UniProtKB-UniRule"/>
</dbReference>
<evidence type="ECO:0000256" key="13">
    <source>
        <dbReference type="ARBA" id="ARBA00039806"/>
    </source>
</evidence>
<dbReference type="PANTHER" id="PTHR19359">
    <property type="entry name" value="CYTOCHROME B5"/>
    <property type="match status" value="1"/>
</dbReference>
<evidence type="ECO:0000256" key="8">
    <source>
        <dbReference type="ARBA" id="ARBA00022982"/>
    </source>
</evidence>
<dbReference type="InterPro" id="IPR001199">
    <property type="entry name" value="Cyt_B5-like_heme/steroid-bd"/>
</dbReference>
<evidence type="ECO:0000256" key="6">
    <source>
        <dbReference type="ARBA" id="ARBA00022824"/>
    </source>
</evidence>
<evidence type="ECO:0000256" key="14">
    <source>
        <dbReference type="RuleBase" id="RU362121"/>
    </source>
</evidence>
<evidence type="ECO:0000256" key="12">
    <source>
        <dbReference type="ARBA" id="ARBA00038168"/>
    </source>
</evidence>
<organism evidence="16 17">
    <name type="scientific">Microctonus aethiopoides</name>
    <dbReference type="NCBI Taxonomy" id="144406"/>
    <lineage>
        <taxon>Eukaryota</taxon>
        <taxon>Metazoa</taxon>
        <taxon>Ecdysozoa</taxon>
        <taxon>Arthropoda</taxon>
        <taxon>Hexapoda</taxon>
        <taxon>Insecta</taxon>
        <taxon>Pterygota</taxon>
        <taxon>Neoptera</taxon>
        <taxon>Endopterygota</taxon>
        <taxon>Hymenoptera</taxon>
        <taxon>Apocrita</taxon>
        <taxon>Ichneumonoidea</taxon>
        <taxon>Braconidae</taxon>
        <taxon>Euphorinae</taxon>
        <taxon>Microctonus</taxon>
    </lineage>
</organism>
<evidence type="ECO:0000256" key="3">
    <source>
        <dbReference type="ARBA" id="ARBA00022617"/>
    </source>
</evidence>
<dbReference type="Pfam" id="PF00173">
    <property type="entry name" value="Cyt-b5"/>
    <property type="match status" value="1"/>
</dbReference>
<dbReference type="EMBL" id="JAQQBS010001422">
    <property type="protein sequence ID" value="KAK0165410.1"/>
    <property type="molecule type" value="Genomic_DNA"/>
</dbReference>
<keyword evidence="17" id="KW-1185">Reference proteome</keyword>
<comment type="similarity">
    <text evidence="12 14">Belongs to the cytochrome b5 family.</text>
</comment>
<keyword evidence="3 14" id="KW-0349">Heme</keyword>
<keyword evidence="10" id="KW-0472">Membrane</keyword>
<dbReference type="SMART" id="SM01117">
    <property type="entry name" value="Cyt-b5"/>
    <property type="match status" value="1"/>
</dbReference>
<comment type="subcellular location">
    <subcellularLocation>
        <location evidence="1">Endoplasmic reticulum membrane</location>
        <topology evidence="1">Single-pass membrane protein</topology>
        <orientation evidence="1">Cytoplasmic side</orientation>
    </subcellularLocation>
    <subcellularLocation>
        <location evidence="11">Microsome membrane</location>
        <topology evidence="11">Single-pass membrane protein</topology>
        <orientation evidence="11">Cytoplasmic side</orientation>
    </subcellularLocation>
</comment>
<evidence type="ECO:0000256" key="5">
    <source>
        <dbReference type="ARBA" id="ARBA00022723"/>
    </source>
</evidence>
<keyword evidence="8" id="KW-0249">Electron transport</keyword>
<evidence type="ECO:0000259" key="15">
    <source>
        <dbReference type="PROSITE" id="PS50255"/>
    </source>
</evidence>
<keyword evidence="6" id="KW-0256">Endoplasmic reticulum</keyword>
<sequence length="115" mass="13428">MSKILYSLEEIKLYNGVNQAKTWIIIGESIYDVTDYMNKHPGGRELIMEYAGNDATVAFNNFGHSFNAKNIMKLYKIGKVLKERNLMNDKNNIKDNITKRRYLSLLFSWFCKCDC</sequence>
<keyword evidence="5 14" id="KW-0479">Metal-binding</keyword>
<dbReference type="PANTHER" id="PTHR19359:SF150">
    <property type="entry name" value="CYTOCHROME B5"/>
    <property type="match status" value="1"/>
</dbReference>
<evidence type="ECO:0000313" key="17">
    <source>
        <dbReference type="Proteomes" id="UP001168990"/>
    </source>
</evidence>
<keyword evidence="7" id="KW-0492">Microsome</keyword>
<protein>
    <recommendedName>
        <fullName evidence="13">Cytochrome b5</fullName>
    </recommendedName>
</protein>
<dbReference type="InterPro" id="IPR018506">
    <property type="entry name" value="Cyt_B5_heme-BS"/>
</dbReference>
<dbReference type="InterPro" id="IPR036400">
    <property type="entry name" value="Cyt_B5-like_heme/steroid_sf"/>
</dbReference>
<evidence type="ECO:0000256" key="7">
    <source>
        <dbReference type="ARBA" id="ARBA00022848"/>
    </source>
</evidence>
<gene>
    <name evidence="16" type="ORF">PV328_003924</name>
</gene>
<reference evidence="16" key="2">
    <citation type="submission" date="2023-03" db="EMBL/GenBank/DDBJ databases">
        <authorList>
            <person name="Inwood S.N."/>
            <person name="Skelly J.G."/>
            <person name="Guhlin J."/>
            <person name="Harrop T.W.R."/>
            <person name="Goldson S.G."/>
            <person name="Dearden P.K."/>
        </authorList>
    </citation>
    <scope>NUCLEOTIDE SEQUENCE</scope>
    <source>
        <strain evidence="16">Irish</strain>
        <tissue evidence="16">Whole body</tissue>
    </source>
</reference>
<evidence type="ECO:0000256" key="10">
    <source>
        <dbReference type="ARBA" id="ARBA00023136"/>
    </source>
</evidence>
<dbReference type="GO" id="GO:0005789">
    <property type="term" value="C:endoplasmic reticulum membrane"/>
    <property type="evidence" value="ECO:0007669"/>
    <property type="project" value="UniProtKB-SubCell"/>
</dbReference>
<name>A0AA39F9F6_9HYME</name>
<dbReference type="AlphaFoldDB" id="A0AA39F9F6"/>
<evidence type="ECO:0000256" key="11">
    <source>
        <dbReference type="ARBA" id="ARBA00037877"/>
    </source>
</evidence>
<proteinExistence type="inferred from homology"/>
<evidence type="ECO:0000313" key="16">
    <source>
        <dbReference type="EMBL" id="KAK0165410.1"/>
    </source>
</evidence>
<keyword evidence="9 14" id="KW-0408">Iron</keyword>
<feature type="domain" description="Cytochrome b5 heme-binding" evidence="15">
    <location>
        <begin position="3"/>
        <end position="81"/>
    </location>
</feature>
<dbReference type="PRINTS" id="PR00363">
    <property type="entry name" value="CYTOCHROMEB5"/>
</dbReference>
<dbReference type="Proteomes" id="UP001168990">
    <property type="component" value="Unassembled WGS sequence"/>
</dbReference>
<dbReference type="PROSITE" id="PS50255">
    <property type="entry name" value="CYTOCHROME_B5_2"/>
    <property type="match status" value="1"/>
</dbReference>
<evidence type="ECO:0000256" key="1">
    <source>
        <dbReference type="ARBA" id="ARBA00004131"/>
    </source>
</evidence>
<dbReference type="PROSITE" id="PS00191">
    <property type="entry name" value="CYTOCHROME_B5_1"/>
    <property type="match status" value="1"/>
</dbReference>
<dbReference type="SUPFAM" id="SSF55856">
    <property type="entry name" value="Cytochrome b5-like heme/steroid binding domain"/>
    <property type="match status" value="1"/>
</dbReference>
<dbReference type="InterPro" id="IPR050668">
    <property type="entry name" value="Cytochrome_b5"/>
</dbReference>
<evidence type="ECO:0000256" key="2">
    <source>
        <dbReference type="ARBA" id="ARBA00022448"/>
    </source>
</evidence>
<dbReference type="GO" id="GO:0020037">
    <property type="term" value="F:heme binding"/>
    <property type="evidence" value="ECO:0007669"/>
    <property type="project" value="UniProtKB-UniRule"/>
</dbReference>
<keyword evidence="2" id="KW-0813">Transport</keyword>